<sequence>MSLEEEQDGLFGFDFDEDDFETKKERVIPEQADYQAKIETDGWFHESGKSIDELMLEQHGPNEVKNAVEHDYFYKRYDRALTTALGYIHLGLYLVRAKFYPLVGRYAEAIDTCVMYHKERKLDYRIWSIMADVFIRSAQQSPASNAEDEMRYHLANLAMQRAVHIVKTSRWKTNIDFVKRRLDRDLQGLESRLQQTIDQGGNADKFVEWMSSLSPADQDKTIKASGLSEFDWQHVVWIYKDWALRQDLDLDDDIKAVKDM</sequence>
<comment type="caution">
    <text evidence="1">The sequence shown here is derived from an EMBL/GenBank/DDBJ whole genome shotgun (WGS) entry which is preliminary data.</text>
</comment>
<dbReference type="EMBL" id="JAAECE010000004">
    <property type="protein sequence ID" value="KAF1801567.1"/>
    <property type="molecule type" value="Genomic_DNA"/>
</dbReference>
<evidence type="ECO:0000313" key="2">
    <source>
        <dbReference type="Proteomes" id="UP000469890"/>
    </source>
</evidence>
<organism evidence="1 2">
    <name type="scientific">Mucor circinelloides f. lusitanicus</name>
    <name type="common">Mucor racemosus var. lusitanicus</name>
    <dbReference type="NCBI Taxonomy" id="29924"/>
    <lineage>
        <taxon>Eukaryota</taxon>
        <taxon>Fungi</taxon>
        <taxon>Fungi incertae sedis</taxon>
        <taxon>Mucoromycota</taxon>
        <taxon>Mucoromycotina</taxon>
        <taxon>Mucoromycetes</taxon>
        <taxon>Mucorales</taxon>
        <taxon>Mucorineae</taxon>
        <taxon>Mucoraceae</taxon>
        <taxon>Mucor</taxon>
    </lineage>
</organism>
<dbReference type="Proteomes" id="UP000469890">
    <property type="component" value="Unassembled WGS sequence"/>
</dbReference>
<gene>
    <name evidence="1" type="ORF">FB192DRAFT_1281802</name>
</gene>
<reference evidence="1 2" key="1">
    <citation type="submission" date="2019-09" db="EMBL/GenBank/DDBJ databases">
        <authorList>
            <consortium name="DOE Joint Genome Institute"/>
            <person name="Mondo S.J."/>
            <person name="Navarro-Mendoza M.I."/>
            <person name="Perez-Arques C."/>
            <person name="Panchal S."/>
            <person name="Nicolas F.E."/>
            <person name="Ganguly P."/>
            <person name="Pangilinan J."/>
            <person name="Grigoriev I."/>
            <person name="Heitman J."/>
            <person name="Sanya K."/>
            <person name="Garre V."/>
        </authorList>
    </citation>
    <scope>NUCLEOTIDE SEQUENCE [LARGE SCALE GENOMIC DNA]</scope>
    <source>
        <strain evidence="1 2">MU402</strain>
    </source>
</reference>
<name>A0A8H4BFX3_MUCCL</name>
<accession>A0A8H4BFX3</accession>
<protein>
    <submittedName>
        <fullName evidence="1">Uncharacterized protein</fullName>
    </submittedName>
</protein>
<dbReference type="AlphaFoldDB" id="A0A8H4BFX3"/>
<proteinExistence type="predicted"/>
<evidence type="ECO:0000313" key="1">
    <source>
        <dbReference type="EMBL" id="KAF1801567.1"/>
    </source>
</evidence>